<protein>
    <recommendedName>
        <fullName evidence="3">S-adenosyl-L-methionine methyltransferase</fullName>
    </recommendedName>
</protein>
<dbReference type="EMBL" id="LGLV01000021">
    <property type="protein sequence ID" value="OBZ92295.1"/>
    <property type="molecule type" value="Genomic_DNA"/>
</dbReference>
<dbReference type="RefSeq" id="WP_068958786.1">
    <property type="nucleotide sequence ID" value="NZ_LGLV01000021.1"/>
</dbReference>
<reference evidence="1 2" key="1">
    <citation type="journal article" date="2016" name="Syst. Appl. Microbiol.">
        <title>Pararhizobium polonicum sp. nov. isolated from tumors on stone fruit rootstocks.</title>
        <authorList>
            <person name="Pulawska J."/>
            <person name="Kuzmanovic N."/>
            <person name="Willems A."/>
            <person name="Pothier J.F."/>
        </authorList>
    </citation>
    <scope>NUCLEOTIDE SEQUENCE [LARGE SCALE GENOMIC DNA]</scope>
    <source>
        <strain evidence="1 2">F5.1</strain>
    </source>
</reference>
<evidence type="ECO:0008006" key="3">
    <source>
        <dbReference type="Google" id="ProtNLM"/>
    </source>
</evidence>
<dbReference type="SUPFAM" id="SSF53335">
    <property type="entry name" value="S-adenosyl-L-methionine-dependent methyltransferases"/>
    <property type="match status" value="1"/>
</dbReference>
<dbReference type="OrthoDB" id="7348097at2"/>
<comment type="caution">
    <text evidence="1">The sequence shown here is derived from an EMBL/GenBank/DDBJ whole genome shotgun (WGS) entry which is preliminary data.</text>
</comment>
<dbReference type="InterPro" id="IPR029063">
    <property type="entry name" value="SAM-dependent_MTases_sf"/>
</dbReference>
<proteinExistence type="predicted"/>
<evidence type="ECO:0000313" key="1">
    <source>
        <dbReference type="EMBL" id="OBZ92295.1"/>
    </source>
</evidence>
<sequence length="160" mass="17475">MSRLDSFISRMQSQREIINHVKDNAMIAPDGVILEIGLGNGRTYDHIRESFPNNRIIVFDRAVGSHPASTPPEKDLVLGDIKDTIQQFAGTNVALAHADIGTAYAEKDARTLTWLPQSVAAALAPGGIAVSGLPLDNPELEPLPLPVGVEPGRYYFYRKR</sequence>
<gene>
    <name evidence="1" type="ORF">ADU59_27775</name>
</gene>
<organism evidence="1 2">
    <name type="scientific">Pararhizobium polonicum</name>
    <dbReference type="NCBI Taxonomy" id="1612624"/>
    <lineage>
        <taxon>Bacteria</taxon>
        <taxon>Pseudomonadati</taxon>
        <taxon>Pseudomonadota</taxon>
        <taxon>Alphaproteobacteria</taxon>
        <taxon>Hyphomicrobiales</taxon>
        <taxon>Rhizobiaceae</taxon>
        <taxon>Rhizobium/Agrobacterium group</taxon>
        <taxon>Pararhizobium</taxon>
    </lineage>
</organism>
<keyword evidence="2" id="KW-1185">Reference proteome</keyword>
<name>A0A1C7NTG7_9HYPH</name>
<dbReference type="PATRIC" id="fig|1612624.7.peg.3295"/>
<dbReference type="STRING" id="1612624.ADU59_27775"/>
<dbReference type="AlphaFoldDB" id="A0A1C7NTG7"/>
<accession>A0A1C7NTG7</accession>
<evidence type="ECO:0000313" key="2">
    <source>
        <dbReference type="Proteomes" id="UP000093111"/>
    </source>
</evidence>
<dbReference type="Gene3D" id="3.40.50.150">
    <property type="entry name" value="Vaccinia Virus protein VP39"/>
    <property type="match status" value="1"/>
</dbReference>
<dbReference type="Proteomes" id="UP000093111">
    <property type="component" value="Unassembled WGS sequence"/>
</dbReference>
<dbReference type="InterPro" id="IPR025690">
    <property type="entry name" value="Methyltransf_put"/>
</dbReference>
<dbReference type="Pfam" id="PF12692">
    <property type="entry name" value="Methyltransf_17"/>
    <property type="match status" value="1"/>
</dbReference>